<feature type="transmembrane region" description="Helical" evidence="7">
    <location>
        <begin position="414"/>
        <end position="432"/>
    </location>
</feature>
<evidence type="ECO:0000256" key="4">
    <source>
        <dbReference type="ARBA" id="ARBA00022692"/>
    </source>
</evidence>
<feature type="transmembrane region" description="Helical" evidence="7">
    <location>
        <begin position="55"/>
        <end position="79"/>
    </location>
</feature>
<dbReference type="Proteomes" id="UP000262939">
    <property type="component" value="Unassembled WGS sequence"/>
</dbReference>
<feature type="transmembrane region" description="Helical" evidence="7">
    <location>
        <begin position="282"/>
        <end position="299"/>
    </location>
</feature>
<dbReference type="PANTHER" id="PTHR43337:SF2">
    <property type="entry name" value="XANTHINE_URACIL PERMEASE"/>
    <property type="match status" value="1"/>
</dbReference>
<evidence type="ECO:0000256" key="1">
    <source>
        <dbReference type="ARBA" id="ARBA00004141"/>
    </source>
</evidence>
<dbReference type="PANTHER" id="PTHR43337">
    <property type="entry name" value="XANTHINE/URACIL PERMEASE C887.17-RELATED"/>
    <property type="match status" value="1"/>
</dbReference>
<keyword evidence="6 7" id="KW-0472">Membrane</keyword>
<feature type="transmembrane region" description="Helical" evidence="7">
    <location>
        <begin position="345"/>
        <end position="361"/>
    </location>
</feature>
<accession>A0A372LHH1</accession>
<dbReference type="InterPro" id="IPR006043">
    <property type="entry name" value="NCS2"/>
</dbReference>
<evidence type="ECO:0000313" key="8">
    <source>
        <dbReference type="EMBL" id="RFU65402.1"/>
    </source>
</evidence>
<dbReference type="GO" id="GO:0005345">
    <property type="term" value="F:purine nucleobase transmembrane transporter activity"/>
    <property type="evidence" value="ECO:0007669"/>
    <property type="project" value="TreeGrafter"/>
</dbReference>
<feature type="transmembrane region" description="Helical" evidence="7">
    <location>
        <begin position="99"/>
        <end position="121"/>
    </location>
</feature>
<dbReference type="GO" id="GO:0005886">
    <property type="term" value="C:plasma membrane"/>
    <property type="evidence" value="ECO:0007669"/>
    <property type="project" value="TreeGrafter"/>
</dbReference>
<protein>
    <submittedName>
        <fullName evidence="8">NCS2 family permease</fullName>
    </submittedName>
</protein>
<comment type="caution">
    <text evidence="8">The sequence shown here is derived from an EMBL/GenBank/DDBJ whole genome shotgun (WGS) entry which is preliminary data.</text>
</comment>
<keyword evidence="3" id="KW-0813">Transport</keyword>
<keyword evidence="4 7" id="KW-0812">Transmembrane</keyword>
<sequence length="433" mass="46489">MDKSLFERIFQLSENGTTIKREILAGSVSYFTIVYIIAVNSLILSEAGLPMDGAIFATILLSAVSCIIVGLWSNVPIILVPGMGINALFSYTMVESMGLSWQGALAAVFITGVIFLLVAFSPFSRVLSDSIPVSLKEAITVGLGFFLMLLGLEKGGLITKGETSIIALGELGDPEVMVSVLTLVIALGLFIKNIQGSFLITIIAGCIIASVFGTIDLSGFSWRGLDFASYQHVFFSMSFMEMGKFEFWIAVFSLAMVIIFENIGLVHGHVASINRPERYQKAFRATGVSVLLSGVFGSSPTVATVETAAGVASGGRTGFTSVITGLFFILSILFIPVFKVIPDSAIAPILIIIGMLMLQNIKHLRFDDLSESIPAIMVIAMIPFTYSIADGMAIGFILYPVLKLVQGKGKQVPIVLYIIAALFLAYFVFQASS</sequence>
<evidence type="ECO:0000256" key="2">
    <source>
        <dbReference type="ARBA" id="ARBA00005697"/>
    </source>
</evidence>
<evidence type="ECO:0000313" key="9">
    <source>
        <dbReference type="Proteomes" id="UP000262939"/>
    </source>
</evidence>
<evidence type="ECO:0000256" key="5">
    <source>
        <dbReference type="ARBA" id="ARBA00022989"/>
    </source>
</evidence>
<gene>
    <name evidence="8" type="ORF">D0466_05790</name>
</gene>
<comment type="subcellular location">
    <subcellularLocation>
        <location evidence="1">Membrane</location>
        <topology evidence="1">Multi-pass membrane protein</topology>
    </subcellularLocation>
</comment>
<keyword evidence="9" id="KW-1185">Reference proteome</keyword>
<comment type="similarity">
    <text evidence="2">Belongs to the nucleobase:cation symporter-2 (NCS2) (TC 2.A.40) family. Azg-like subfamily.</text>
</comment>
<keyword evidence="5 7" id="KW-1133">Transmembrane helix</keyword>
<feature type="transmembrane region" description="Helical" evidence="7">
    <location>
        <begin position="319"/>
        <end position="338"/>
    </location>
</feature>
<evidence type="ECO:0000256" key="7">
    <source>
        <dbReference type="SAM" id="Phobius"/>
    </source>
</evidence>
<organism evidence="8 9">
    <name type="scientific">Peribacillus glennii</name>
    <dbReference type="NCBI Taxonomy" id="2303991"/>
    <lineage>
        <taxon>Bacteria</taxon>
        <taxon>Bacillati</taxon>
        <taxon>Bacillota</taxon>
        <taxon>Bacilli</taxon>
        <taxon>Bacillales</taxon>
        <taxon>Bacillaceae</taxon>
        <taxon>Peribacillus</taxon>
    </lineage>
</organism>
<feature type="transmembrane region" description="Helical" evidence="7">
    <location>
        <begin position="198"/>
        <end position="215"/>
    </location>
</feature>
<evidence type="ECO:0000256" key="3">
    <source>
        <dbReference type="ARBA" id="ARBA00022448"/>
    </source>
</evidence>
<feature type="transmembrane region" description="Helical" evidence="7">
    <location>
        <begin position="172"/>
        <end position="191"/>
    </location>
</feature>
<dbReference type="OrthoDB" id="9808458at2"/>
<dbReference type="EMBL" id="QVTD01000003">
    <property type="protein sequence ID" value="RFU65402.1"/>
    <property type="molecule type" value="Genomic_DNA"/>
</dbReference>
<dbReference type="RefSeq" id="WP_117321578.1">
    <property type="nucleotide sequence ID" value="NZ_QVTD01000003.1"/>
</dbReference>
<proteinExistence type="inferred from homology"/>
<reference evidence="8 9" key="1">
    <citation type="submission" date="2018-08" db="EMBL/GenBank/DDBJ databases">
        <title>Bacillus chawlae sp. nov., Bacillus glennii sp. nov., and Bacillus saganii sp. nov. Isolated from the Vehicle Assembly Building at Kennedy Space Center where the Viking Spacecraft were Assembled.</title>
        <authorList>
            <person name="Seuylemezian A."/>
            <person name="Vaishampayan P."/>
        </authorList>
    </citation>
    <scope>NUCLEOTIDE SEQUENCE [LARGE SCALE GENOMIC DNA]</scope>
    <source>
        <strain evidence="8 9">V44-8</strain>
    </source>
</reference>
<dbReference type="Pfam" id="PF00860">
    <property type="entry name" value="Xan_ur_permease"/>
    <property type="match status" value="1"/>
</dbReference>
<dbReference type="InterPro" id="IPR045018">
    <property type="entry name" value="Azg-like"/>
</dbReference>
<feature type="transmembrane region" description="Helical" evidence="7">
    <location>
        <begin position="23"/>
        <end position="43"/>
    </location>
</feature>
<evidence type="ECO:0000256" key="6">
    <source>
        <dbReference type="ARBA" id="ARBA00023136"/>
    </source>
</evidence>
<feature type="transmembrane region" description="Helical" evidence="7">
    <location>
        <begin position="373"/>
        <end position="402"/>
    </location>
</feature>
<dbReference type="AlphaFoldDB" id="A0A372LHH1"/>
<feature type="transmembrane region" description="Helical" evidence="7">
    <location>
        <begin position="247"/>
        <end position="270"/>
    </location>
</feature>
<name>A0A372LHH1_9BACI</name>